<sequence>MPTYFGWIDALRGIAAICIAVFHYTRFYMPSADVPVIPVAVESVPYTTFLWPIYLYGEEAVRLFWVISGFVFAHVYWSRGTDFRQFAVARFARLYPLHFVTLIIVAALQIISLKGTGHWQIVGNNDLKHFVLQVFMLDTSLNLSDGNSFNAPIWSVSAEIFVYILFFATLPLTKRNPLIMSLLLSAASYAALTVRPEAFIIGQWVFVCAVFFFAGSACFAAFRAFGGQSSKVGLLLVGLIAFGWFGFVNQQHNAFLISACCSVVLAMAMLENHVSRTGSVVRFLGDISYSLYLVHIPLQIFVLIIVDVAFGGDRSFAGTYWALPAFLAASIGVAYLTNRYFEKPAARWLRLRFAKP</sequence>
<reference evidence="1 2" key="1">
    <citation type="journal article" date="2015" name="Genome Announc.">
        <title>Closed Genome Sequence of Octadecabacter temperatus SB1, the First Mesophilic Species of the Genus Octadecabacter.</title>
        <authorList>
            <person name="Voget S."/>
            <person name="Billerbeck S."/>
            <person name="Simon M."/>
            <person name="Daniel R."/>
        </authorList>
    </citation>
    <scope>NUCLEOTIDE SEQUENCE [LARGE SCALE GENOMIC DNA]</scope>
    <source>
        <strain evidence="1 2">SB1</strain>
    </source>
</reference>
<proteinExistence type="predicted"/>
<dbReference type="EMBL" id="CP012160">
    <property type="protein sequence ID" value="AKS44868.1"/>
    <property type="molecule type" value="Genomic_DNA"/>
</dbReference>
<keyword evidence="1" id="KW-0808">Transferase</keyword>
<dbReference type="STRING" id="1458307.OSB_03000"/>
<evidence type="ECO:0000313" key="1">
    <source>
        <dbReference type="EMBL" id="AKS44868.1"/>
    </source>
</evidence>
<accession>A0A0K0Y1P0</accession>
<organism evidence="1 2">
    <name type="scientific">Octadecabacter temperatus</name>
    <dbReference type="NCBI Taxonomy" id="1458307"/>
    <lineage>
        <taxon>Bacteria</taxon>
        <taxon>Pseudomonadati</taxon>
        <taxon>Pseudomonadota</taxon>
        <taxon>Alphaproteobacteria</taxon>
        <taxon>Rhodobacterales</taxon>
        <taxon>Roseobacteraceae</taxon>
        <taxon>Octadecabacter</taxon>
    </lineage>
</organism>
<dbReference type="InterPro" id="IPR050879">
    <property type="entry name" value="Acyltransferase_3"/>
</dbReference>
<dbReference type="GO" id="GO:0016747">
    <property type="term" value="F:acyltransferase activity, transferring groups other than amino-acyl groups"/>
    <property type="evidence" value="ECO:0007669"/>
    <property type="project" value="InterPro"/>
</dbReference>
<gene>
    <name evidence="1" type="ORF">OSB_03000</name>
</gene>
<dbReference type="PANTHER" id="PTHR23028">
    <property type="entry name" value="ACETYLTRANSFERASE"/>
    <property type="match status" value="1"/>
</dbReference>
<dbReference type="AlphaFoldDB" id="A0A0K0Y1P0"/>
<dbReference type="KEGG" id="otm:OSB_03000"/>
<dbReference type="Pfam" id="PF01757">
    <property type="entry name" value="Acyl_transf_3"/>
    <property type="match status" value="1"/>
</dbReference>
<protein>
    <submittedName>
        <fullName evidence="1">Acyltransferase family protein</fullName>
    </submittedName>
</protein>
<dbReference type="GO" id="GO:0016020">
    <property type="term" value="C:membrane"/>
    <property type="evidence" value="ECO:0007669"/>
    <property type="project" value="TreeGrafter"/>
</dbReference>
<dbReference type="OrthoDB" id="9767863at2"/>
<dbReference type="RefSeq" id="WP_049833313.1">
    <property type="nucleotide sequence ID" value="NZ_CP012160.1"/>
</dbReference>
<evidence type="ECO:0000313" key="2">
    <source>
        <dbReference type="Proteomes" id="UP000067444"/>
    </source>
</evidence>
<keyword evidence="2" id="KW-1185">Reference proteome</keyword>
<dbReference type="PATRIC" id="fig|1458307.3.peg.303"/>
<dbReference type="InterPro" id="IPR002656">
    <property type="entry name" value="Acyl_transf_3_dom"/>
</dbReference>
<name>A0A0K0Y1P0_9RHOB</name>
<dbReference type="GO" id="GO:0000271">
    <property type="term" value="P:polysaccharide biosynthetic process"/>
    <property type="evidence" value="ECO:0007669"/>
    <property type="project" value="TreeGrafter"/>
</dbReference>
<dbReference type="Proteomes" id="UP000067444">
    <property type="component" value="Chromosome"/>
</dbReference>
<keyword evidence="1" id="KW-0012">Acyltransferase</keyword>
<dbReference type="PANTHER" id="PTHR23028:SF53">
    <property type="entry name" value="ACYL_TRANSF_3 DOMAIN-CONTAINING PROTEIN"/>
    <property type="match status" value="1"/>
</dbReference>